<name>R4YR41_OLEAN</name>
<feature type="transmembrane region" description="Helical" evidence="1">
    <location>
        <begin position="7"/>
        <end position="29"/>
    </location>
</feature>
<dbReference type="Proteomes" id="UP000032749">
    <property type="component" value="Chromosome"/>
</dbReference>
<keyword evidence="3" id="KW-1185">Reference proteome</keyword>
<dbReference type="Pfam" id="PF13644">
    <property type="entry name" value="DKNYY"/>
    <property type="match status" value="3"/>
</dbReference>
<organism evidence="2 3">
    <name type="scientific">Oleispira antarctica RB-8</name>
    <dbReference type="NCBI Taxonomy" id="698738"/>
    <lineage>
        <taxon>Bacteria</taxon>
        <taxon>Pseudomonadati</taxon>
        <taxon>Pseudomonadota</taxon>
        <taxon>Gammaproteobacteria</taxon>
        <taxon>Oceanospirillales</taxon>
        <taxon>Oceanospirillaceae</taxon>
        <taxon>Oleispira</taxon>
    </lineage>
</organism>
<accession>R4YR41</accession>
<evidence type="ECO:0000256" key="1">
    <source>
        <dbReference type="SAM" id="Phobius"/>
    </source>
</evidence>
<evidence type="ECO:0008006" key="4">
    <source>
        <dbReference type="Google" id="ProtNLM"/>
    </source>
</evidence>
<proteinExistence type="predicted"/>
<keyword evidence="1" id="KW-0812">Transmembrane</keyword>
<protein>
    <recommendedName>
        <fullName evidence="4">DKNYY family protein</fullName>
    </recommendedName>
</protein>
<dbReference type="AlphaFoldDB" id="R4YR41"/>
<dbReference type="STRING" id="698738.OLEAN_C33560"/>
<keyword evidence="1" id="KW-1133">Transmembrane helix</keyword>
<sequence>MKILMWIGIVLLVLFIVYILVFVAFASYVNSPSTHNAVAYDSKISNQYYREDDKVIYVMDGNFFQIGGADIEGADPDTFDVIDKSYAKDINNIYYNGKPVAGANPNSVTLVTSGLTSELSKDSANSGYLISDGKVFCYGQVIEGADPASFSYLLGSYAMDKDYLYYYIDIKIPRKATPTAMPNANAGYIQHGEQVIYHGEVISNEAGDFKIINDEYAIDASHVYSHGEIVEGMVSDGFTVISPYYRKDKNQAYYFNTPIPESDSDTFKVLNDAISKDQKNLYYNGNIVENRKPSAVSRSDADKLQKIWKWKSLHLDAITVILVPSDDIVDITNDFYAYNNEVYGRNEKLADVKPADVIVLDKDENTFVRIDNQVFYYGLAIAGADPETFAVISDRFSKDANYVYWSEHRVIDADPSTFKYEDNLYADENEAGEYSLKLVED</sequence>
<dbReference type="InterPro" id="IPR027375">
    <property type="entry name" value="DKNYY"/>
</dbReference>
<dbReference type="EMBL" id="FO203512">
    <property type="protein sequence ID" value="CCK77532.1"/>
    <property type="molecule type" value="Genomic_DNA"/>
</dbReference>
<gene>
    <name evidence="2" type="ORF">OLEAN_C33560</name>
</gene>
<dbReference type="KEGG" id="oai:OLEAN_C33560"/>
<dbReference type="OrthoDB" id="6316177at2"/>
<reference evidence="2 3" key="1">
    <citation type="journal article" date="2013" name="Nat. Commun.">
        <title>Genome sequence and functional genomic analysis of the oil-degrading bacterium Oleispira antarctica.</title>
        <authorList>
            <person name="Kube M."/>
            <person name="Chernikova T.N."/>
            <person name="Al-Ramahi Y."/>
            <person name="Beloqui A."/>
            <person name="Lopez-Cortez N."/>
            <person name="Guazzaroni M.E."/>
            <person name="Heipieper H.J."/>
            <person name="Klages S."/>
            <person name="Kotsyurbenko O.R."/>
            <person name="Langer I."/>
            <person name="Nechitaylo T.Y."/>
            <person name="Lunsdorf H."/>
            <person name="Fernandez M."/>
            <person name="Juarez S."/>
            <person name="Ciordia S."/>
            <person name="Singer A."/>
            <person name="Kagan O."/>
            <person name="Egorova O."/>
            <person name="Petit P.A."/>
            <person name="Stogios P."/>
            <person name="Kim Y."/>
            <person name="Tchigvintsev A."/>
            <person name="Flick R."/>
            <person name="Denaro R."/>
            <person name="Genovese M."/>
            <person name="Albar J.P."/>
            <person name="Reva O.N."/>
            <person name="Martinez-Gomariz M."/>
            <person name="Tran H."/>
            <person name="Ferrer M."/>
            <person name="Savchenko A."/>
            <person name="Yakunin A.F."/>
            <person name="Yakimov M.M."/>
            <person name="Golyshina O.V."/>
            <person name="Reinhardt R."/>
            <person name="Golyshin P.N."/>
        </authorList>
    </citation>
    <scope>NUCLEOTIDE SEQUENCE [LARGE SCALE GENOMIC DNA]</scope>
</reference>
<keyword evidence="1" id="KW-0472">Membrane</keyword>
<evidence type="ECO:0000313" key="3">
    <source>
        <dbReference type="Proteomes" id="UP000032749"/>
    </source>
</evidence>
<evidence type="ECO:0000313" key="2">
    <source>
        <dbReference type="EMBL" id="CCK77532.1"/>
    </source>
</evidence>
<dbReference type="HOGENOM" id="CLU_620869_0_0_6"/>